<dbReference type="Proteomes" id="UP000245626">
    <property type="component" value="Unassembled WGS sequence"/>
</dbReference>
<dbReference type="EMBL" id="KZ820388">
    <property type="protein sequence ID" value="PWN47596.1"/>
    <property type="molecule type" value="Genomic_DNA"/>
</dbReference>
<gene>
    <name evidence="1" type="ORF">IE53DRAFT_371328</name>
</gene>
<reference evidence="1 2" key="1">
    <citation type="journal article" date="2018" name="Mol. Biol. Evol.">
        <title>Broad Genomic Sampling Reveals a Smut Pathogenic Ancestry of the Fungal Clade Ustilaginomycotina.</title>
        <authorList>
            <person name="Kijpornyongpan T."/>
            <person name="Mondo S.J."/>
            <person name="Barry K."/>
            <person name="Sandor L."/>
            <person name="Lee J."/>
            <person name="Lipzen A."/>
            <person name="Pangilinan J."/>
            <person name="LaButti K."/>
            <person name="Hainaut M."/>
            <person name="Henrissat B."/>
            <person name="Grigoriev I.V."/>
            <person name="Spatafora J.W."/>
            <person name="Aime M.C."/>
        </authorList>
    </citation>
    <scope>NUCLEOTIDE SEQUENCE [LARGE SCALE GENOMIC DNA]</scope>
    <source>
        <strain evidence="1 2">SA 807</strain>
    </source>
</reference>
<evidence type="ECO:0000313" key="2">
    <source>
        <dbReference type="Proteomes" id="UP000245626"/>
    </source>
</evidence>
<accession>A0ACD0NP64</accession>
<proteinExistence type="predicted"/>
<organism evidence="1 2">
    <name type="scientific">Violaceomyces palustris</name>
    <dbReference type="NCBI Taxonomy" id="1673888"/>
    <lineage>
        <taxon>Eukaryota</taxon>
        <taxon>Fungi</taxon>
        <taxon>Dikarya</taxon>
        <taxon>Basidiomycota</taxon>
        <taxon>Ustilaginomycotina</taxon>
        <taxon>Ustilaginomycetes</taxon>
        <taxon>Violaceomycetales</taxon>
        <taxon>Violaceomycetaceae</taxon>
        <taxon>Violaceomyces</taxon>
    </lineage>
</organism>
<protein>
    <submittedName>
        <fullName evidence="1">Alcohol dehydrogenase</fullName>
    </submittedName>
</protein>
<name>A0ACD0NP64_9BASI</name>
<evidence type="ECO:0000313" key="1">
    <source>
        <dbReference type="EMBL" id="PWN47596.1"/>
    </source>
</evidence>
<keyword evidence="2" id="KW-1185">Reference proteome</keyword>
<sequence length="356" mass="38196">MTVSNQAWVLPADKSKRTGFSSLELKNIEIPKVDADQVLIKVKAVALNYRDLIITKNLYPLFLKDDETIAASDGAGEVVEVGSRVSKWKKGDRVAGIFSQGHLKGGFAVTPDETDTGLGGGLDGMLAQYVVLSQEGLVRIPSHLSYEEAACLPCAAVTAYNALYGIPHAQLRSGQTVALQGTGGVSVFGLQLAVAAGAKAVITSSSDEKLAKVLSLIPESQRHLVTTVNYKTNPDWDEEVIKASKGKGADHVIEVGGPGTLEKSLKAARYGGVISNIGFVAPGKVPDITGPVLIKNLIFRGVLIGSREQFEDLNQVFEDHKIRPAVDKVFEFKDAVKAYEYQWSQAHVGKVVIRVD</sequence>